<keyword evidence="10" id="KW-1185">Reference proteome</keyword>
<dbReference type="PROSITE" id="PS00216">
    <property type="entry name" value="SUGAR_TRANSPORT_1"/>
    <property type="match status" value="1"/>
</dbReference>
<keyword evidence="5 7" id="KW-1133">Transmembrane helix</keyword>
<dbReference type="InterPro" id="IPR011701">
    <property type="entry name" value="MFS"/>
</dbReference>
<dbReference type="eggNOG" id="COG2814">
    <property type="taxonomic scope" value="Bacteria"/>
</dbReference>
<keyword evidence="2" id="KW-0813">Transport</keyword>
<feature type="domain" description="Major facilitator superfamily (MFS) profile" evidence="8">
    <location>
        <begin position="14"/>
        <end position="121"/>
    </location>
</feature>
<evidence type="ECO:0000313" key="9">
    <source>
        <dbReference type="EMBL" id="EKE79191.1"/>
    </source>
</evidence>
<dbReference type="GO" id="GO:0005886">
    <property type="term" value="C:plasma membrane"/>
    <property type="evidence" value="ECO:0007669"/>
    <property type="project" value="UniProtKB-SubCell"/>
</dbReference>
<keyword evidence="4 7" id="KW-0812">Transmembrane</keyword>
<protein>
    <submittedName>
        <fullName evidence="9">Major facilitator superfamily permease</fullName>
    </submittedName>
</protein>
<feature type="transmembrane region" description="Helical" evidence="7">
    <location>
        <begin position="46"/>
        <end position="69"/>
    </location>
</feature>
<dbReference type="PANTHER" id="PTHR23517:SF2">
    <property type="entry name" value="MULTIDRUG RESISTANCE PROTEIN MDTH"/>
    <property type="match status" value="1"/>
</dbReference>
<accession>K2J7Z9</accession>
<comment type="subcellular location">
    <subcellularLocation>
        <location evidence="1">Cell membrane</location>
        <topology evidence="1">Multi-pass membrane protein</topology>
    </subcellularLocation>
</comment>
<evidence type="ECO:0000256" key="6">
    <source>
        <dbReference type="ARBA" id="ARBA00023136"/>
    </source>
</evidence>
<comment type="caution">
    <text evidence="9">The sequence shown here is derived from an EMBL/GenBank/DDBJ whole genome shotgun (WGS) entry which is preliminary data.</text>
</comment>
<feature type="transmembrane region" description="Helical" evidence="7">
    <location>
        <begin position="14"/>
        <end position="40"/>
    </location>
</feature>
<organism evidence="9 10">
    <name type="scientific">Idiomarina xiamenensis 10-D-4</name>
    <dbReference type="NCBI Taxonomy" id="740709"/>
    <lineage>
        <taxon>Bacteria</taxon>
        <taxon>Pseudomonadati</taxon>
        <taxon>Pseudomonadota</taxon>
        <taxon>Gammaproteobacteria</taxon>
        <taxon>Alteromonadales</taxon>
        <taxon>Idiomarinaceae</taxon>
        <taxon>Idiomarina</taxon>
    </lineage>
</organism>
<dbReference type="SUPFAM" id="SSF103473">
    <property type="entry name" value="MFS general substrate transporter"/>
    <property type="match status" value="1"/>
</dbReference>
<evidence type="ECO:0000256" key="1">
    <source>
        <dbReference type="ARBA" id="ARBA00004651"/>
    </source>
</evidence>
<dbReference type="STRING" id="740709.A10D4_13158"/>
<evidence type="ECO:0000256" key="5">
    <source>
        <dbReference type="ARBA" id="ARBA00022989"/>
    </source>
</evidence>
<dbReference type="PROSITE" id="PS50850">
    <property type="entry name" value="MFS"/>
    <property type="match status" value="1"/>
</dbReference>
<dbReference type="Gene3D" id="1.20.1250.20">
    <property type="entry name" value="MFS general substrate transporter like domains"/>
    <property type="match status" value="1"/>
</dbReference>
<reference evidence="9 10" key="1">
    <citation type="journal article" date="2012" name="J. Bacteriol.">
        <title>Genome Sequence of Idiomarina xiamenensis Type Strain 10-D-4.</title>
        <authorList>
            <person name="Lai Q."/>
            <person name="Wang L."/>
            <person name="Wang W."/>
            <person name="Shao Z."/>
        </authorList>
    </citation>
    <scope>NUCLEOTIDE SEQUENCE [LARGE SCALE GENOMIC DNA]</scope>
    <source>
        <strain evidence="9 10">10-D-4</strain>
    </source>
</reference>
<gene>
    <name evidence="9" type="ORF">A10D4_13158</name>
</gene>
<evidence type="ECO:0000256" key="7">
    <source>
        <dbReference type="SAM" id="Phobius"/>
    </source>
</evidence>
<dbReference type="InterPro" id="IPR020846">
    <property type="entry name" value="MFS_dom"/>
</dbReference>
<keyword evidence="3" id="KW-1003">Cell membrane</keyword>
<dbReference type="PATRIC" id="fig|740709.3.peg.2645"/>
<dbReference type="Proteomes" id="UP000014115">
    <property type="component" value="Unassembled WGS sequence"/>
</dbReference>
<name>K2J7Z9_9GAMM</name>
<dbReference type="InterPro" id="IPR036259">
    <property type="entry name" value="MFS_trans_sf"/>
</dbReference>
<dbReference type="GO" id="GO:0022857">
    <property type="term" value="F:transmembrane transporter activity"/>
    <property type="evidence" value="ECO:0007669"/>
    <property type="project" value="InterPro"/>
</dbReference>
<evidence type="ECO:0000313" key="10">
    <source>
        <dbReference type="Proteomes" id="UP000014115"/>
    </source>
</evidence>
<dbReference type="InterPro" id="IPR050171">
    <property type="entry name" value="MFS_Transporters"/>
</dbReference>
<dbReference type="EMBL" id="AMRG01000030">
    <property type="protein sequence ID" value="EKE79191.1"/>
    <property type="molecule type" value="Genomic_DNA"/>
</dbReference>
<evidence type="ECO:0000259" key="8">
    <source>
        <dbReference type="PROSITE" id="PS50850"/>
    </source>
</evidence>
<feature type="transmembrane region" description="Helical" evidence="7">
    <location>
        <begin position="81"/>
        <end position="107"/>
    </location>
</feature>
<evidence type="ECO:0000256" key="2">
    <source>
        <dbReference type="ARBA" id="ARBA00022448"/>
    </source>
</evidence>
<dbReference type="InterPro" id="IPR005829">
    <property type="entry name" value="Sugar_transporter_CS"/>
</dbReference>
<sequence length="121" mass="12726">MSNKQVLNRTERRAAVSLAAVFGVRMLGLFLIMPVLAIYARSYPDYAPWLVGLAIGGYGLSQALLQIPLGLLSDRIGRRPVIIGGLLVFAAGSVVAATASSLAWVVVGRVMQGMGGPLFSP</sequence>
<dbReference type="Pfam" id="PF07690">
    <property type="entry name" value="MFS_1"/>
    <property type="match status" value="1"/>
</dbReference>
<dbReference type="AlphaFoldDB" id="K2J7Z9"/>
<keyword evidence="6 7" id="KW-0472">Membrane</keyword>
<proteinExistence type="predicted"/>
<evidence type="ECO:0000256" key="3">
    <source>
        <dbReference type="ARBA" id="ARBA00022475"/>
    </source>
</evidence>
<dbReference type="PANTHER" id="PTHR23517">
    <property type="entry name" value="RESISTANCE PROTEIN MDTM, PUTATIVE-RELATED-RELATED"/>
    <property type="match status" value="1"/>
</dbReference>
<evidence type="ECO:0000256" key="4">
    <source>
        <dbReference type="ARBA" id="ARBA00022692"/>
    </source>
</evidence>